<reference evidence="2 3" key="1">
    <citation type="submission" date="2019-07" db="EMBL/GenBank/DDBJ databases">
        <title>De Novo Assembly of kiwifruit Actinidia rufa.</title>
        <authorList>
            <person name="Sugita-Konishi S."/>
            <person name="Sato K."/>
            <person name="Mori E."/>
            <person name="Abe Y."/>
            <person name="Kisaki G."/>
            <person name="Hamano K."/>
            <person name="Suezawa K."/>
            <person name="Otani M."/>
            <person name="Fukuda T."/>
            <person name="Manabe T."/>
            <person name="Gomi K."/>
            <person name="Tabuchi M."/>
            <person name="Akimitsu K."/>
            <person name="Kataoka I."/>
        </authorList>
    </citation>
    <scope>NUCLEOTIDE SEQUENCE [LARGE SCALE GENOMIC DNA]</scope>
    <source>
        <strain evidence="3">cv. Fuchu</strain>
    </source>
</reference>
<protein>
    <submittedName>
        <fullName evidence="2">Uncharacterized protein</fullName>
    </submittedName>
</protein>
<name>A0A7J0E508_9ERIC</name>
<dbReference type="OrthoDB" id="1915303at2759"/>
<keyword evidence="1" id="KW-0472">Membrane</keyword>
<evidence type="ECO:0000313" key="3">
    <source>
        <dbReference type="Proteomes" id="UP000585474"/>
    </source>
</evidence>
<dbReference type="Proteomes" id="UP000585474">
    <property type="component" value="Unassembled WGS sequence"/>
</dbReference>
<organism evidence="2 3">
    <name type="scientific">Actinidia rufa</name>
    <dbReference type="NCBI Taxonomy" id="165716"/>
    <lineage>
        <taxon>Eukaryota</taxon>
        <taxon>Viridiplantae</taxon>
        <taxon>Streptophyta</taxon>
        <taxon>Embryophyta</taxon>
        <taxon>Tracheophyta</taxon>
        <taxon>Spermatophyta</taxon>
        <taxon>Magnoliopsida</taxon>
        <taxon>eudicotyledons</taxon>
        <taxon>Gunneridae</taxon>
        <taxon>Pentapetalae</taxon>
        <taxon>asterids</taxon>
        <taxon>Ericales</taxon>
        <taxon>Actinidiaceae</taxon>
        <taxon>Actinidia</taxon>
    </lineage>
</organism>
<dbReference type="PANTHER" id="PTHR35307">
    <property type="entry name" value="PROTEIN, PUTATIVE-RELATED"/>
    <property type="match status" value="1"/>
</dbReference>
<feature type="transmembrane region" description="Helical" evidence="1">
    <location>
        <begin position="12"/>
        <end position="32"/>
    </location>
</feature>
<keyword evidence="1" id="KW-1133">Transmembrane helix</keyword>
<keyword evidence="1" id="KW-0812">Transmembrane</keyword>
<dbReference type="AlphaFoldDB" id="A0A7J0E508"/>
<accession>A0A7J0E508</accession>
<sequence length="265" mass="29856">MCLDYKWSTHAILAIQTVAVGVGVIGQTFRWFTASYSKGRTKGLRAEHKPESYWIERLIEWKENANPGPKMLKTCEEELPEKFLKNAIDEADCLIRKGSAVGDLNDIAIAIPKTKKNIVNQLVRSMSEGLLYVDYLEKSMEDKGSTTKIRKAVYKLLLRVELHHKWIDKDLRNIAPKGSSTPKTLEMLVNISTNTVVKYNANTTRILGGTEEVLKFLQQIGLPCLNSYQVASFDEWSAKIMQENPPAIDFSSNEGEGASGQVNFW</sequence>
<evidence type="ECO:0000313" key="2">
    <source>
        <dbReference type="EMBL" id="GFY81500.1"/>
    </source>
</evidence>
<dbReference type="PANTHER" id="PTHR35307:SF3">
    <property type="entry name" value="DUF4220 DOMAIN-CONTAINING PROTEIN"/>
    <property type="match status" value="1"/>
</dbReference>
<evidence type="ECO:0000256" key="1">
    <source>
        <dbReference type="SAM" id="Phobius"/>
    </source>
</evidence>
<keyword evidence="3" id="KW-1185">Reference proteome</keyword>
<comment type="caution">
    <text evidence="2">The sequence shown here is derived from an EMBL/GenBank/DDBJ whole genome shotgun (WGS) entry which is preliminary data.</text>
</comment>
<dbReference type="EMBL" id="BJWL01000001">
    <property type="protein sequence ID" value="GFY81500.1"/>
    <property type="molecule type" value="Genomic_DNA"/>
</dbReference>
<gene>
    <name evidence="2" type="ORF">Acr_01g0013090</name>
</gene>
<proteinExistence type="predicted"/>